<dbReference type="EMBL" id="QGNW01001259">
    <property type="protein sequence ID" value="RVW48011.1"/>
    <property type="molecule type" value="Genomic_DNA"/>
</dbReference>
<dbReference type="Proteomes" id="UP000288805">
    <property type="component" value="Unassembled WGS sequence"/>
</dbReference>
<evidence type="ECO:0000256" key="1">
    <source>
        <dbReference type="SAM" id="MobiDB-lite"/>
    </source>
</evidence>
<accession>A0A438EJW0</accession>
<evidence type="ECO:0000313" key="2">
    <source>
        <dbReference type="EMBL" id="RVW48011.1"/>
    </source>
</evidence>
<evidence type="ECO:0000313" key="3">
    <source>
        <dbReference type="Proteomes" id="UP000288805"/>
    </source>
</evidence>
<dbReference type="AlphaFoldDB" id="A0A438EJW0"/>
<reference evidence="2 3" key="1">
    <citation type="journal article" date="2018" name="PLoS Genet.">
        <title>Population sequencing reveals clonal diversity and ancestral inbreeding in the grapevine cultivar Chardonnay.</title>
        <authorList>
            <person name="Roach M.J."/>
            <person name="Johnson D.L."/>
            <person name="Bohlmann J."/>
            <person name="van Vuuren H.J."/>
            <person name="Jones S.J."/>
            <person name="Pretorius I.S."/>
            <person name="Schmidt S.A."/>
            <person name="Borneman A.R."/>
        </authorList>
    </citation>
    <scope>NUCLEOTIDE SEQUENCE [LARGE SCALE GENOMIC DNA]</scope>
    <source>
        <strain evidence="3">cv. Chardonnay</strain>
        <tissue evidence="2">Leaf</tissue>
    </source>
</reference>
<feature type="region of interest" description="Disordered" evidence="1">
    <location>
        <begin position="265"/>
        <end position="288"/>
    </location>
</feature>
<sequence>MVYTLSGIRLPVVSSANNRSVLSISSGRRTANLSLFSKKSSFSREDCDSQDERFLTVKPTDKKRKNPSGWTGVIYVRDMRNVKPPSSLLQYRDEAMSIGVSLYEGMKSCILVFDVVHLEVRNKCILEVLYPFEEGNGKFCLWNWPDHGIEGAKSPLGGKIFAGKSSYDSDSSSLRVAASDKTLVPGSQIDGSSSSTGQIEVPDTVLEDPQVLQDVDDLTMEYDNDINKPTNDCSKVDENQDSVHSDLIDNDDKVQGAEKAITLPGTGTIKKEEARPKSIPPPGTGQRIYEIDPFLRGYREHLDYR</sequence>
<name>A0A438EJW0_VITVI</name>
<comment type="caution">
    <text evidence="2">The sequence shown here is derived from an EMBL/GenBank/DDBJ whole genome shotgun (WGS) entry which is preliminary data.</text>
</comment>
<gene>
    <name evidence="2" type="primary">SBEI_0</name>
    <name evidence="2" type="ORF">CK203_089190</name>
</gene>
<organism evidence="2 3">
    <name type="scientific">Vitis vinifera</name>
    <name type="common">Grape</name>
    <dbReference type="NCBI Taxonomy" id="29760"/>
    <lineage>
        <taxon>Eukaryota</taxon>
        <taxon>Viridiplantae</taxon>
        <taxon>Streptophyta</taxon>
        <taxon>Embryophyta</taxon>
        <taxon>Tracheophyta</taxon>
        <taxon>Spermatophyta</taxon>
        <taxon>Magnoliopsida</taxon>
        <taxon>eudicotyledons</taxon>
        <taxon>Gunneridae</taxon>
        <taxon>Pentapetalae</taxon>
        <taxon>rosids</taxon>
        <taxon>Vitales</taxon>
        <taxon>Vitaceae</taxon>
        <taxon>Viteae</taxon>
        <taxon>Vitis</taxon>
    </lineage>
</organism>
<protein>
    <submittedName>
        <fullName evidence="2">1,4-alpha-glucan-branching enzyme 1, chloroplastic/amyloplastic</fullName>
    </submittedName>
</protein>
<proteinExistence type="predicted"/>